<reference evidence="5" key="1">
    <citation type="submission" date="2018-11" db="EMBL/GenBank/DDBJ databases">
        <authorList>
            <person name="Jo Y."/>
            <person name="Cho W.K."/>
        </authorList>
    </citation>
    <scope>NUCLEOTIDE SEQUENCE</scope>
    <source>
        <strain evidence="5">Won</strain>
    </source>
</reference>
<evidence type="ECO:0000256" key="1">
    <source>
        <dbReference type="ARBA" id="ARBA00022484"/>
    </source>
</evidence>
<evidence type="ECO:0000313" key="5">
    <source>
        <dbReference type="EMBL" id="QED42964.1"/>
    </source>
</evidence>
<proteinExistence type="predicted"/>
<keyword evidence="3" id="KW-0548">Nucleotidyltransferase</keyword>
<protein>
    <submittedName>
        <fullName evidence="5">Putative RdRp</fullName>
    </submittedName>
</protein>
<dbReference type="GO" id="GO:0003968">
    <property type="term" value="F:RNA-directed RNA polymerase activity"/>
    <property type="evidence" value="ECO:0007669"/>
    <property type="project" value="UniProtKB-KW"/>
</dbReference>
<dbReference type="SUPFAM" id="SSF56672">
    <property type="entry name" value="DNA/RNA polymerases"/>
    <property type="match status" value="1"/>
</dbReference>
<evidence type="ECO:0000256" key="2">
    <source>
        <dbReference type="ARBA" id="ARBA00022679"/>
    </source>
</evidence>
<organism evidence="5">
    <name type="scientific">Leucocoprinus ourmiavirus D</name>
    <dbReference type="NCBI Taxonomy" id="2592722"/>
    <lineage>
        <taxon>Viruses</taxon>
        <taxon>Riboviria</taxon>
        <taxon>Orthornavirae</taxon>
        <taxon>Lenarviricota</taxon>
        <taxon>Miaviricetes</taxon>
        <taxon>Ourlivirales</taxon>
        <taxon>Botourmiaviridae</taxon>
        <taxon>Ourmiavirus</taxon>
    </lineage>
</organism>
<accession>A0A7G3KH60</accession>
<evidence type="ECO:0000256" key="3">
    <source>
        <dbReference type="ARBA" id="ARBA00022695"/>
    </source>
</evidence>
<name>A0A7G3KH60_9VIRU</name>
<keyword evidence="2" id="KW-0808">Transferase</keyword>
<evidence type="ECO:0000256" key="4">
    <source>
        <dbReference type="SAM" id="MobiDB-lite"/>
    </source>
</evidence>
<feature type="region of interest" description="Disordered" evidence="4">
    <location>
        <begin position="464"/>
        <end position="539"/>
    </location>
</feature>
<dbReference type="InterPro" id="IPR043502">
    <property type="entry name" value="DNA/RNA_pol_sf"/>
</dbReference>
<dbReference type="EMBL" id="MK231116">
    <property type="protein sequence ID" value="QED42964.1"/>
    <property type="molecule type" value="Genomic_RNA"/>
</dbReference>
<sequence>MRNTDSKTSTGARVKAVSNWRNLRRVVQESGGYNLPRRLPSKEVLASALKECVEEGVRVGGKEWREKKRECAAKASAFLFRKIIKKERDELKEGVVREEEQYLQRMSSAHSHVCGEDCEWKAAVASEVDRLFRYDWDSKYWDYAAEGRTGTSACTENPKKEGGMVGFVREKEWEEWSRGYAGEGKEFEEYLEEARSGREERKVRVLTDDGKYRIVTISSGRQRWLEPLHNLMYDHLARFPWLVRGDVGPGQLKRMVEGEGDFVSGDYEAATDNFCPEHSRWLMERIARRCSRVPEGILALAEARFTGGILVGSSGSVERKRGQLMGDLLSFPFLCLVNYLTAYAALGAERSLLINGDDIAFRACSERRQRWEQWVEKGGLTLSKGKTLVSRWMFSLNSRFWVVRKKKSGMSELPVLRPKTLYKDQGRGLWARWEECVRMGATMEKRAKISRHFLEVNGWAKKKRGRSTDELASESCEDGEGGRERGGNSEEEPGGRGGDNGEKEGRGSGVGGVEVSSSDEVEESAEGDKKLRTLGDGSE</sequence>
<keyword evidence="1" id="KW-0696">RNA-directed RNA polymerase</keyword>